<evidence type="ECO:0000256" key="1">
    <source>
        <dbReference type="SAM" id="MobiDB-lite"/>
    </source>
</evidence>
<proteinExistence type="predicted"/>
<sequence length="117" mass="13591">MTLFGHHRSRLSLAIHEDKLVPPAFLKELPMLVSVLHREMATGTMKLAPESNTRSVRRRPRKEVEIWVKVTNKSNGERRKKSKRAHPEKKEPMAGARNPRKSRQGRCWDMSMVAQRV</sequence>
<name>A0A3B6FM58_WHEAT</name>
<dbReference type="AlphaFoldDB" id="A0A3B6FM58"/>
<organism evidence="2">
    <name type="scientific">Triticum aestivum</name>
    <name type="common">Wheat</name>
    <dbReference type="NCBI Taxonomy" id="4565"/>
    <lineage>
        <taxon>Eukaryota</taxon>
        <taxon>Viridiplantae</taxon>
        <taxon>Streptophyta</taxon>
        <taxon>Embryophyta</taxon>
        <taxon>Tracheophyta</taxon>
        <taxon>Spermatophyta</taxon>
        <taxon>Magnoliopsida</taxon>
        <taxon>Liliopsida</taxon>
        <taxon>Poales</taxon>
        <taxon>Poaceae</taxon>
        <taxon>BOP clade</taxon>
        <taxon>Pooideae</taxon>
        <taxon>Triticodae</taxon>
        <taxon>Triticeae</taxon>
        <taxon>Triticinae</taxon>
        <taxon>Triticum</taxon>
    </lineage>
</organism>
<keyword evidence="3" id="KW-1185">Reference proteome</keyword>
<dbReference type="InterPro" id="IPR006460">
    <property type="entry name" value="MIZ1-like_pln"/>
</dbReference>
<dbReference type="Gramene" id="TraesCS3B02G228400.1">
    <property type="protein sequence ID" value="TraesCS3B02G228400.1.cds1"/>
    <property type="gene ID" value="TraesCS3B02G228400"/>
</dbReference>
<dbReference type="Gramene" id="TraesCS3B03G0571900.1">
    <property type="protein sequence ID" value="TraesCS3B03G0571900.1.CDS1"/>
    <property type="gene ID" value="TraesCS3B03G0571900"/>
</dbReference>
<dbReference type="Pfam" id="PF04759">
    <property type="entry name" value="DUF617"/>
    <property type="match status" value="1"/>
</dbReference>
<evidence type="ECO:0000313" key="3">
    <source>
        <dbReference type="Proteomes" id="UP000019116"/>
    </source>
</evidence>
<protein>
    <submittedName>
        <fullName evidence="2">Uncharacterized protein</fullName>
    </submittedName>
</protein>
<feature type="region of interest" description="Disordered" evidence="1">
    <location>
        <begin position="69"/>
        <end position="117"/>
    </location>
</feature>
<accession>A0A3B6FM58</accession>
<dbReference type="EnsemblPlants" id="TraesCS3B02G228400.1">
    <property type="protein sequence ID" value="TraesCS3B02G228400.1.cds1"/>
    <property type="gene ID" value="TraesCS3B02G228400"/>
</dbReference>
<dbReference type="PANTHER" id="PTHR31696:SF62">
    <property type="entry name" value="OS08G0476600 PROTEIN"/>
    <property type="match status" value="1"/>
</dbReference>
<reference evidence="2" key="1">
    <citation type="submission" date="2018-08" db="EMBL/GenBank/DDBJ databases">
        <authorList>
            <person name="Rossello M."/>
        </authorList>
    </citation>
    <scope>NUCLEOTIDE SEQUENCE [LARGE SCALE GENOMIC DNA]</scope>
    <source>
        <strain evidence="2">cv. Chinese Spring</strain>
    </source>
</reference>
<dbReference type="GO" id="GO:0010274">
    <property type="term" value="P:hydrotropism"/>
    <property type="evidence" value="ECO:0007669"/>
    <property type="project" value="InterPro"/>
</dbReference>
<dbReference type="PaxDb" id="4565-Traes_3B_EC1559EA8.1"/>
<dbReference type="PANTHER" id="PTHR31696">
    <property type="entry name" value="PROTEIN MIZU-KUSSEI 1"/>
    <property type="match status" value="1"/>
</dbReference>
<feature type="compositionally biased region" description="Basic residues" evidence="1">
    <location>
        <begin position="78"/>
        <end position="87"/>
    </location>
</feature>
<evidence type="ECO:0000313" key="2">
    <source>
        <dbReference type="EnsemblPlants" id="TraesCS3B02G228400.1.cds1"/>
    </source>
</evidence>
<dbReference type="Proteomes" id="UP000019116">
    <property type="component" value="Chromosome 3B"/>
</dbReference>
<reference evidence="2" key="2">
    <citation type="submission" date="2018-10" db="UniProtKB">
        <authorList>
            <consortium name="EnsemblPlants"/>
        </authorList>
    </citation>
    <scope>IDENTIFICATION</scope>
</reference>